<dbReference type="InterPro" id="IPR045357">
    <property type="entry name" value="Aminopeptidase_N-like_N"/>
</dbReference>
<dbReference type="Proteomes" id="UP001328107">
    <property type="component" value="Unassembled WGS sequence"/>
</dbReference>
<dbReference type="SUPFAM" id="SSF55486">
    <property type="entry name" value="Metalloproteases ('zincins'), catalytic domain"/>
    <property type="match status" value="1"/>
</dbReference>
<dbReference type="GO" id="GO:0043171">
    <property type="term" value="P:peptide catabolic process"/>
    <property type="evidence" value="ECO:0007669"/>
    <property type="project" value="TreeGrafter"/>
</dbReference>
<evidence type="ECO:0000256" key="2">
    <source>
        <dbReference type="ARBA" id="ARBA00010136"/>
    </source>
</evidence>
<keyword evidence="11" id="KW-1185">Reference proteome</keyword>
<dbReference type="InterPro" id="IPR050344">
    <property type="entry name" value="Peptidase_M1_aminopeptidases"/>
</dbReference>
<dbReference type="GO" id="GO:0008270">
    <property type="term" value="F:zinc ion binding"/>
    <property type="evidence" value="ECO:0007669"/>
    <property type="project" value="InterPro"/>
</dbReference>
<dbReference type="GO" id="GO:0006508">
    <property type="term" value="P:proteolysis"/>
    <property type="evidence" value="ECO:0007669"/>
    <property type="project" value="UniProtKB-KW"/>
</dbReference>
<gene>
    <name evidence="10" type="ORF">PMAYCL1PPCAC_29967</name>
</gene>
<evidence type="ECO:0000256" key="5">
    <source>
        <dbReference type="ARBA" id="ARBA00022801"/>
    </source>
</evidence>
<dbReference type="InterPro" id="IPR027268">
    <property type="entry name" value="Peptidase_M4/M1_CTD_sf"/>
</dbReference>
<dbReference type="GO" id="GO:0005615">
    <property type="term" value="C:extracellular space"/>
    <property type="evidence" value="ECO:0007669"/>
    <property type="project" value="TreeGrafter"/>
</dbReference>
<feature type="non-terminal residue" evidence="10">
    <location>
        <position position="1"/>
    </location>
</feature>
<comment type="caution">
    <text evidence="10">The sequence shown here is derived from an EMBL/GenBank/DDBJ whole genome shotgun (WGS) entry which is preliminary data.</text>
</comment>
<evidence type="ECO:0000313" key="11">
    <source>
        <dbReference type="Proteomes" id="UP001328107"/>
    </source>
</evidence>
<dbReference type="InterPro" id="IPR001930">
    <property type="entry name" value="Peptidase_M1"/>
</dbReference>
<dbReference type="GO" id="GO:0005737">
    <property type="term" value="C:cytoplasm"/>
    <property type="evidence" value="ECO:0007669"/>
    <property type="project" value="TreeGrafter"/>
</dbReference>
<keyword evidence="5" id="KW-0378">Hydrolase</keyword>
<reference evidence="11" key="1">
    <citation type="submission" date="2022-10" db="EMBL/GenBank/DDBJ databases">
        <title>Genome assembly of Pristionchus species.</title>
        <authorList>
            <person name="Yoshida K."/>
            <person name="Sommer R.J."/>
        </authorList>
    </citation>
    <scope>NUCLEOTIDE SEQUENCE [LARGE SCALE GENOMIC DNA]</scope>
    <source>
        <strain evidence="11">RS5460</strain>
    </source>
</reference>
<dbReference type="InterPro" id="IPR014782">
    <property type="entry name" value="Peptidase_M1_dom"/>
</dbReference>
<dbReference type="PRINTS" id="PR00756">
    <property type="entry name" value="ALADIPTASE"/>
</dbReference>
<accession>A0AAN5IBB5</accession>
<keyword evidence="6" id="KW-0862">Zinc</keyword>
<dbReference type="GO" id="GO:0016020">
    <property type="term" value="C:membrane"/>
    <property type="evidence" value="ECO:0007669"/>
    <property type="project" value="TreeGrafter"/>
</dbReference>
<dbReference type="Gene3D" id="2.60.40.1730">
    <property type="entry name" value="tricorn interacting facor f3 domain"/>
    <property type="match status" value="1"/>
</dbReference>
<dbReference type="Gene3D" id="1.10.390.10">
    <property type="entry name" value="Neutral Protease Domain 2"/>
    <property type="match status" value="1"/>
</dbReference>
<sequence length="468" mass="54350">FLQLSWTGVPTTDNAGLYETWFTDDNGKVSVSLTTHGETMHTRKWMPCFDEPLFKVPLKLWIEHPSHLTALSNGRLLSIDKTSTRWMSSFEKTWPVPSYLYAFSVTDYVGNASDVDGLPVSVFVPSPLSFLLPRIMKDVKESIKISLPRFNAVHLNSKLDFVFFPDHTSAMENPGHISLATEFHDKKATLVHEMMHQYFGNLVTLEWWSDLWINEGLANYYEDLALAGNNTKSLLLALRHLRDSSLDDDVFDTSLPLHNKVHTFIDSRLMFRNPYTKGAMVMNMLRDFVGKEEFDDVNEKLLNERTNSTLSLQQFYSYLSTTRSAQNAVNIARDFLEQAGYPLLVIRRVKGSTRIRQVRFHRGFVNEMQRDFDTRWTIPIYLTTLDGRYSRTVVMQREEIEVPHSEFLIVDPNRIVNYRVIYDENYYEEIRGSAMREEDKDLMELDLLEAASMGYADIVTAYYTIMRR</sequence>
<keyword evidence="7" id="KW-0482">Metalloprotease</keyword>
<feature type="domain" description="Peptidase M1 membrane alanine aminopeptidase" evidence="8">
    <location>
        <begin position="140"/>
        <end position="323"/>
    </location>
</feature>
<evidence type="ECO:0000256" key="7">
    <source>
        <dbReference type="ARBA" id="ARBA00023049"/>
    </source>
</evidence>
<dbReference type="GO" id="GO:0042277">
    <property type="term" value="F:peptide binding"/>
    <property type="evidence" value="ECO:0007669"/>
    <property type="project" value="TreeGrafter"/>
</dbReference>
<dbReference type="PANTHER" id="PTHR11533:SF299">
    <property type="entry name" value="AMINOPEPTIDASE"/>
    <property type="match status" value="1"/>
</dbReference>
<evidence type="ECO:0000256" key="6">
    <source>
        <dbReference type="ARBA" id="ARBA00022833"/>
    </source>
</evidence>
<evidence type="ECO:0008006" key="12">
    <source>
        <dbReference type="Google" id="ProtNLM"/>
    </source>
</evidence>
<dbReference type="AlphaFoldDB" id="A0AAN5IBB5"/>
<evidence type="ECO:0000313" key="10">
    <source>
        <dbReference type="EMBL" id="GMR59772.1"/>
    </source>
</evidence>
<keyword evidence="4" id="KW-0479">Metal-binding</keyword>
<dbReference type="Gene3D" id="2.60.40.1910">
    <property type="match status" value="1"/>
</dbReference>
<evidence type="ECO:0000256" key="4">
    <source>
        <dbReference type="ARBA" id="ARBA00022723"/>
    </source>
</evidence>
<organism evidence="10 11">
    <name type="scientific">Pristionchus mayeri</name>
    <dbReference type="NCBI Taxonomy" id="1317129"/>
    <lineage>
        <taxon>Eukaryota</taxon>
        <taxon>Metazoa</taxon>
        <taxon>Ecdysozoa</taxon>
        <taxon>Nematoda</taxon>
        <taxon>Chromadorea</taxon>
        <taxon>Rhabditida</taxon>
        <taxon>Rhabditina</taxon>
        <taxon>Diplogasteromorpha</taxon>
        <taxon>Diplogasteroidea</taxon>
        <taxon>Neodiplogasteridae</taxon>
        <taxon>Pristionchus</taxon>
    </lineage>
</organism>
<evidence type="ECO:0000259" key="9">
    <source>
        <dbReference type="Pfam" id="PF17900"/>
    </source>
</evidence>
<dbReference type="Pfam" id="PF01433">
    <property type="entry name" value="Peptidase_M1"/>
    <property type="match status" value="1"/>
</dbReference>
<dbReference type="GO" id="GO:0070006">
    <property type="term" value="F:metalloaminopeptidase activity"/>
    <property type="evidence" value="ECO:0007669"/>
    <property type="project" value="TreeGrafter"/>
</dbReference>
<comment type="similarity">
    <text evidence="2">Belongs to the peptidase M1 family.</text>
</comment>
<feature type="non-terminal residue" evidence="10">
    <location>
        <position position="468"/>
    </location>
</feature>
<feature type="domain" description="Aminopeptidase N-like N-terminal" evidence="9">
    <location>
        <begin position="5"/>
        <end position="100"/>
    </location>
</feature>
<evidence type="ECO:0000256" key="3">
    <source>
        <dbReference type="ARBA" id="ARBA00022670"/>
    </source>
</evidence>
<name>A0AAN5IBB5_9BILA</name>
<protein>
    <recommendedName>
        <fullName evidence="12">Peptidase</fullName>
    </recommendedName>
</protein>
<dbReference type="PANTHER" id="PTHR11533">
    <property type="entry name" value="PROTEASE M1 ZINC METALLOPROTEASE"/>
    <property type="match status" value="1"/>
</dbReference>
<comment type="cofactor">
    <cofactor evidence="1">
        <name>Zn(2+)</name>
        <dbReference type="ChEBI" id="CHEBI:29105"/>
    </cofactor>
</comment>
<evidence type="ECO:0000256" key="1">
    <source>
        <dbReference type="ARBA" id="ARBA00001947"/>
    </source>
</evidence>
<keyword evidence="3" id="KW-0645">Protease</keyword>
<dbReference type="SUPFAM" id="SSF63737">
    <property type="entry name" value="Leukotriene A4 hydrolase N-terminal domain"/>
    <property type="match status" value="1"/>
</dbReference>
<dbReference type="Pfam" id="PF17900">
    <property type="entry name" value="Peptidase_M1_N"/>
    <property type="match status" value="1"/>
</dbReference>
<dbReference type="EMBL" id="BTRK01000006">
    <property type="protein sequence ID" value="GMR59772.1"/>
    <property type="molecule type" value="Genomic_DNA"/>
</dbReference>
<proteinExistence type="inferred from homology"/>
<dbReference type="InterPro" id="IPR042097">
    <property type="entry name" value="Aminopeptidase_N-like_N_sf"/>
</dbReference>
<evidence type="ECO:0000259" key="8">
    <source>
        <dbReference type="Pfam" id="PF01433"/>
    </source>
</evidence>